<dbReference type="Proteomes" id="UP000054538">
    <property type="component" value="Unassembled WGS sequence"/>
</dbReference>
<gene>
    <name evidence="2" type="ORF">PAXRUDRAFT_710493</name>
</gene>
<reference evidence="3" key="2">
    <citation type="submission" date="2015-01" db="EMBL/GenBank/DDBJ databases">
        <title>Evolutionary Origins and Diversification of the Mycorrhizal Mutualists.</title>
        <authorList>
            <consortium name="DOE Joint Genome Institute"/>
            <consortium name="Mycorrhizal Genomics Consortium"/>
            <person name="Kohler A."/>
            <person name="Kuo A."/>
            <person name="Nagy L.G."/>
            <person name="Floudas D."/>
            <person name="Copeland A."/>
            <person name="Barry K.W."/>
            <person name="Cichocki N."/>
            <person name="Veneault-Fourrey C."/>
            <person name="LaButti K."/>
            <person name="Lindquist E.A."/>
            <person name="Lipzen A."/>
            <person name="Lundell T."/>
            <person name="Morin E."/>
            <person name="Murat C."/>
            <person name="Riley R."/>
            <person name="Ohm R."/>
            <person name="Sun H."/>
            <person name="Tunlid A."/>
            <person name="Henrissat B."/>
            <person name="Grigoriev I.V."/>
            <person name="Hibbett D.S."/>
            <person name="Martin F."/>
        </authorList>
    </citation>
    <scope>NUCLEOTIDE SEQUENCE [LARGE SCALE GENOMIC DNA]</scope>
    <source>
        <strain evidence="3">Ve08.2h10</strain>
    </source>
</reference>
<organism evidence="2 3">
    <name type="scientific">Paxillus rubicundulus Ve08.2h10</name>
    <dbReference type="NCBI Taxonomy" id="930991"/>
    <lineage>
        <taxon>Eukaryota</taxon>
        <taxon>Fungi</taxon>
        <taxon>Dikarya</taxon>
        <taxon>Basidiomycota</taxon>
        <taxon>Agaricomycotina</taxon>
        <taxon>Agaricomycetes</taxon>
        <taxon>Agaricomycetidae</taxon>
        <taxon>Boletales</taxon>
        <taxon>Paxilineae</taxon>
        <taxon>Paxillaceae</taxon>
        <taxon>Paxillus</taxon>
    </lineage>
</organism>
<protein>
    <submittedName>
        <fullName evidence="2">Uncharacterized protein</fullName>
    </submittedName>
</protein>
<dbReference type="EMBL" id="KN825617">
    <property type="protein sequence ID" value="KIK82559.1"/>
    <property type="molecule type" value="Genomic_DNA"/>
</dbReference>
<dbReference type="OrthoDB" id="3258386at2759"/>
<dbReference type="InParanoid" id="A0A0D0DL80"/>
<dbReference type="AlphaFoldDB" id="A0A0D0DL80"/>
<evidence type="ECO:0000256" key="1">
    <source>
        <dbReference type="SAM" id="MobiDB-lite"/>
    </source>
</evidence>
<sequence>MTFTNTLESFKFYISGEKKCSDPEFSDLKALVPSLKRSIFISMTLAGTHSCQKWFCGCHRVNKFSCDGHLRKAALHHVARLQNLEKLRIDTNHLWSRPLPETATPRNPTHKGVRANLQRPVTTTRSYCQSAPLPSSSISRPPTEEIKKKERKNQMALNPRRAAHSRSTSFECG</sequence>
<keyword evidence="3" id="KW-1185">Reference proteome</keyword>
<evidence type="ECO:0000313" key="3">
    <source>
        <dbReference type="Proteomes" id="UP000054538"/>
    </source>
</evidence>
<feature type="compositionally biased region" description="Polar residues" evidence="1">
    <location>
        <begin position="125"/>
        <end position="140"/>
    </location>
</feature>
<evidence type="ECO:0000313" key="2">
    <source>
        <dbReference type="EMBL" id="KIK82559.1"/>
    </source>
</evidence>
<accession>A0A0D0DL80</accession>
<proteinExistence type="predicted"/>
<reference evidence="2 3" key="1">
    <citation type="submission" date="2014-04" db="EMBL/GenBank/DDBJ databases">
        <authorList>
            <consortium name="DOE Joint Genome Institute"/>
            <person name="Kuo A."/>
            <person name="Kohler A."/>
            <person name="Jargeat P."/>
            <person name="Nagy L.G."/>
            <person name="Floudas D."/>
            <person name="Copeland A."/>
            <person name="Barry K.W."/>
            <person name="Cichocki N."/>
            <person name="Veneault-Fourrey C."/>
            <person name="LaButti K."/>
            <person name="Lindquist E.A."/>
            <person name="Lipzen A."/>
            <person name="Lundell T."/>
            <person name="Morin E."/>
            <person name="Murat C."/>
            <person name="Sun H."/>
            <person name="Tunlid A."/>
            <person name="Henrissat B."/>
            <person name="Grigoriev I.V."/>
            <person name="Hibbett D.S."/>
            <person name="Martin F."/>
            <person name="Nordberg H.P."/>
            <person name="Cantor M.N."/>
            <person name="Hua S.X."/>
        </authorList>
    </citation>
    <scope>NUCLEOTIDE SEQUENCE [LARGE SCALE GENOMIC DNA]</scope>
    <source>
        <strain evidence="2 3">Ve08.2h10</strain>
    </source>
</reference>
<feature type="region of interest" description="Disordered" evidence="1">
    <location>
        <begin position="125"/>
        <end position="173"/>
    </location>
</feature>
<name>A0A0D0DL80_9AGAM</name>
<dbReference type="HOGENOM" id="CLU_1548109_0_0_1"/>